<feature type="chain" id="PRO_5045479906" description="PKD domain-containing protein" evidence="1">
    <location>
        <begin position="26"/>
        <end position="1615"/>
    </location>
</feature>
<proteinExistence type="predicted"/>
<sequence>MKKKFSIFLILALLINLLTPLNFLADDEKANPYDDKTNTFKFTTDTPIVSSGIAYRTVGFKAHFNSNGKDYKAYFTMKHYMTSPEYTKFNRQWQINYFRVPLSYDNGYPQDNTVPIYESFDRSYTDPVDRENIAAFFANDNIIYLDGVFAKVYNGVEQGTFTVGTDGKPTPQGTIWMTKDEILGSGIDWTKSTQSAIETYYNIPLGYVAQPVGDLKPVISRLDENNRSVVEPNGIYTFKEGEPINLVGVESTFPNKTVPLGFKWRYKKQGASTFTAIDTVSTPSSVIPSTLEVGTYTVELETTATYERPWDSTPVTKSSRQNKDPNIPKVATATLVIEKNLEPLATAVMSPPSEIMLAATQNTINIPVTLNTAVLNVEPTDILSVELQMSTLEKDQTRSQFFFPSLNQSMSHSFTIAYNGMPKTQIFEGKAIVTLKGGGIIESPIARTMTYLYKANNNLPPVPIINAPSETLVGSVYISGAQSYDIDGKIVKYDFRIPSIGFYQEDTKSFCFPNFNRTGTFQVILGVTDDDGARSETGTFIKVTPVQPSIELSTVGFYKENRKITIRAMNWTESMSAVGDNYNWTIKPMDVTASQSNVKMVSTYGKQIEVLMKVKGKYLVTCKGTNSYGISDTKTMILNVVEDQSPIMVIDSTTPKFRDGTRIAVVKAYDHSYSTDGDFIKRRVWSYRFDSDNDGLFTDESSVTLKTTEDYADNQVEFNVGSVGKYEISLAVTEAFGQETISQFITQADYRTGAIKQVITVDNYKPSVSFMAVNEKKIDIDVMTDYEGQDLLDLETKLNTMVNEGYEDFLNVNFNIISGKKYIGRYMNPEAENYFCVLDSELSKYEVAEWSGGLIEFSDNSYHVEQSTTRLYSNKTEVTDSFFDSRIKSAYKFNYDNAKMYWLENGDVYFLGTNSKNDAGAYGSGSIWVMKPYKIASNIKQIEGGDNKYLLLSTSGDVYWFGSTILAAEQQQFGPYFTAVHNTVDFGGVLPYTQDPYGLNPYASSTYDNFSGLKNTQKLTAISDVDYMWSNGVSTVFRKSNGDWYGFGSGLNAFGLDTGYENVPRQTLNGYDGYDYYKDTDKPYTTSWYFDNVNTITYIPNLTDLDKTLNGIAKVEPNIVYAKNGDKYSIKQTPFTLHGSEFFADETTIPQDGRTYTTLYRYITSYNPLTYGVTVYYGFQNILSKGTFSYSKIGTWEEKPNSRKLWLNRSSESDINLYGESVTPYYLSKIPEPDTVEIRSTYQSLPFTQVYSIWLQDPTSLINDYQTLSYTVNYTYSSKVPTDWYDEDDHYYGYKYYFKGTIGDKVLIKKNTFVNGWKSYGVDASKITTSTHRAGAAKYLLYLAKNDSFKKVSKDIENYIKDEDISVRVSTKASYVDDYAINPDLETNLRNLMNANTKGKQYGEDAIEQMIADILAENKVKLAPDGGTYVILGEDTISYDKFYRDLENDPKLSESSKVIHEKDYYKNSMGLSAYHNQTLSVPLTTFDKVGKYEIEYRATDKPSTNYRFAQYNRTSDPATLKVYVHRRPIADFDINYNYQTSSIGINMKNQSYDPDHQGEWGNGIVKSTWAYRKKGDINWTSGTPSTLNYKDAIEIALTVTDLEGATSSKVKSYTM</sequence>
<dbReference type="Gene3D" id="2.130.10.30">
    <property type="entry name" value="Regulator of chromosome condensation 1/beta-lactamase-inhibitor protein II"/>
    <property type="match status" value="1"/>
</dbReference>
<reference evidence="2 3" key="1">
    <citation type="submission" date="2020-11" db="EMBL/GenBank/DDBJ databases">
        <title>Fusibacter basophilias sp. nov.</title>
        <authorList>
            <person name="Qiu D."/>
        </authorList>
    </citation>
    <scope>NUCLEOTIDE SEQUENCE [LARGE SCALE GENOMIC DNA]</scope>
    <source>
        <strain evidence="2 3">Q10-2</strain>
    </source>
</reference>
<dbReference type="RefSeq" id="WP_194704109.1">
    <property type="nucleotide sequence ID" value="NZ_JADKNH010000022.1"/>
</dbReference>
<evidence type="ECO:0000256" key="1">
    <source>
        <dbReference type="SAM" id="SignalP"/>
    </source>
</evidence>
<feature type="signal peptide" evidence="1">
    <location>
        <begin position="1"/>
        <end position="25"/>
    </location>
</feature>
<organism evidence="2 3">
    <name type="scientific">Fusibacter ferrireducens</name>
    <dbReference type="NCBI Taxonomy" id="2785058"/>
    <lineage>
        <taxon>Bacteria</taxon>
        <taxon>Bacillati</taxon>
        <taxon>Bacillota</taxon>
        <taxon>Clostridia</taxon>
        <taxon>Eubacteriales</taxon>
        <taxon>Eubacteriales Family XII. Incertae Sedis</taxon>
        <taxon>Fusibacter</taxon>
    </lineage>
</organism>
<gene>
    <name evidence="2" type="ORF">ISU02_22475</name>
</gene>
<keyword evidence="1" id="KW-0732">Signal</keyword>
<dbReference type="Proteomes" id="UP000614200">
    <property type="component" value="Unassembled WGS sequence"/>
</dbReference>
<evidence type="ECO:0000313" key="3">
    <source>
        <dbReference type="Proteomes" id="UP000614200"/>
    </source>
</evidence>
<name>A0ABR9ZZJ9_9FIRM</name>
<dbReference type="EMBL" id="JADKNH010000022">
    <property type="protein sequence ID" value="MBF4695873.1"/>
    <property type="molecule type" value="Genomic_DNA"/>
</dbReference>
<dbReference type="Gene3D" id="2.60.40.10">
    <property type="entry name" value="Immunoglobulins"/>
    <property type="match status" value="1"/>
</dbReference>
<evidence type="ECO:0008006" key="4">
    <source>
        <dbReference type="Google" id="ProtNLM"/>
    </source>
</evidence>
<dbReference type="InterPro" id="IPR009091">
    <property type="entry name" value="RCC1/BLIP-II"/>
</dbReference>
<dbReference type="InterPro" id="IPR013783">
    <property type="entry name" value="Ig-like_fold"/>
</dbReference>
<feature type="non-terminal residue" evidence="2">
    <location>
        <position position="1615"/>
    </location>
</feature>
<comment type="caution">
    <text evidence="2">The sequence shown here is derived from an EMBL/GenBank/DDBJ whole genome shotgun (WGS) entry which is preliminary data.</text>
</comment>
<dbReference type="SUPFAM" id="SSF50985">
    <property type="entry name" value="RCC1/BLIP-II"/>
    <property type="match status" value="1"/>
</dbReference>
<accession>A0ABR9ZZJ9</accession>
<protein>
    <recommendedName>
        <fullName evidence="4">PKD domain-containing protein</fullName>
    </recommendedName>
</protein>
<keyword evidence="3" id="KW-1185">Reference proteome</keyword>
<evidence type="ECO:0000313" key="2">
    <source>
        <dbReference type="EMBL" id="MBF4695873.1"/>
    </source>
</evidence>